<protein>
    <submittedName>
        <fullName evidence="5">Glyoxylase-like metal-dependent hydrolase (Beta-lactamase superfamily II)</fullName>
    </submittedName>
</protein>
<reference evidence="5 6" key="1">
    <citation type="submission" date="2023-07" db="EMBL/GenBank/DDBJ databases">
        <title>Sorghum-associated microbial communities from plants grown in Nebraska, USA.</title>
        <authorList>
            <person name="Schachtman D."/>
        </authorList>
    </citation>
    <scope>NUCLEOTIDE SEQUENCE [LARGE SCALE GENOMIC DNA]</scope>
    <source>
        <strain evidence="5 6">CC482</strain>
    </source>
</reference>
<evidence type="ECO:0000256" key="3">
    <source>
        <dbReference type="ARBA" id="ARBA00048505"/>
    </source>
</evidence>
<keyword evidence="6" id="KW-1185">Reference proteome</keyword>
<proteinExistence type="predicted"/>
<dbReference type="EMBL" id="JAUSSU010000015">
    <property type="protein sequence ID" value="MDQ0116109.1"/>
    <property type="molecule type" value="Genomic_DNA"/>
</dbReference>
<dbReference type="Proteomes" id="UP001229346">
    <property type="component" value="Unassembled WGS sequence"/>
</dbReference>
<accession>A0ABT9UD21</accession>
<dbReference type="PANTHER" id="PTHR42951:SF17">
    <property type="entry name" value="METALLO-BETA-LACTAMASE DOMAIN-CONTAINING PROTEIN"/>
    <property type="match status" value="1"/>
</dbReference>
<name>A0ABT9UD21_PAEHA</name>
<evidence type="ECO:0000313" key="5">
    <source>
        <dbReference type="EMBL" id="MDQ0116109.1"/>
    </source>
</evidence>
<dbReference type="SMART" id="SM00849">
    <property type="entry name" value="Lactamase_B"/>
    <property type="match status" value="1"/>
</dbReference>
<dbReference type="Gene3D" id="3.60.15.10">
    <property type="entry name" value="Ribonuclease Z/Hydroxyacylglutathione hydrolase-like"/>
    <property type="match status" value="1"/>
</dbReference>
<comment type="function">
    <text evidence="2">Counteracts the endogenous Pycsar antiviral defense system. Phosphodiesterase that enables metal-dependent hydrolysis of host cyclic nucleotide Pycsar defense signals such as cCMP and cUMP.</text>
</comment>
<gene>
    <name evidence="5" type="ORF">J2T15_005585</name>
</gene>
<dbReference type="SUPFAM" id="SSF56281">
    <property type="entry name" value="Metallo-hydrolase/oxidoreductase"/>
    <property type="match status" value="1"/>
</dbReference>
<comment type="catalytic activity">
    <reaction evidence="1">
        <text>3',5'-cyclic CMP + H2O = CMP + H(+)</text>
        <dbReference type="Rhea" id="RHEA:72675"/>
        <dbReference type="ChEBI" id="CHEBI:15377"/>
        <dbReference type="ChEBI" id="CHEBI:15378"/>
        <dbReference type="ChEBI" id="CHEBI:58003"/>
        <dbReference type="ChEBI" id="CHEBI:60377"/>
    </reaction>
    <physiologicalReaction direction="left-to-right" evidence="1">
        <dbReference type="Rhea" id="RHEA:72676"/>
    </physiologicalReaction>
</comment>
<dbReference type="InterPro" id="IPR036866">
    <property type="entry name" value="RibonucZ/Hydroxyglut_hydro"/>
</dbReference>
<comment type="catalytic activity">
    <reaction evidence="3">
        <text>3',5'-cyclic UMP + H2O = UMP + H(+)</text>
        <dbReference type="Rhea" id="RHEA:70575"/>
        <dbReference type="ChEBI" id="CHEBI:15377"/>
        <dbReference type="ChEBI" id="CHEBI:15378"/>
        <dbReference type="ChEBI" id="CHEBI:57865"/>
        <dbReference type="ChEBI" id="CHEBI:184387"/>
    </reaction>
    <physiologicalReaction direction="left-to-right" evidence="3">
        <dbReference type="Rhea" id="RHEA:70576"/>
    </physiologicalReaction>
</comment>
<feature type="domain" description="Metallo-beta-lactamase" evidence="4">
    <location>
        <begin position="20"/>
        <end position="199"/>
    </location>
</feature>
<dbReference type="CDD" id="cd07721">
    <property type="entry name" value="yflN-like_MBL-fold"/>
    <property type="match status" value="1"/>
</dbReference>
<dbReference type="Pfam" id="PF00753">
    <property type="entry name" value="Lactamase_B"/>
    <property type="match status" value="1"/>
</dbReference>
<dbReference type="InterPro" id="IPR001279">
    <property type="entry name" value="Metallo-B-lactamas"/>
</dbReference>
<evidence type="ECO:0000256" key="1">
    <source>
        <dbReference type="ARBA" id="ARBA00034221"/>
    </source>
</evidence>
<dbReference type="PANTHER" id="PTHR42951">
    <property type="entry name" value="METALLO-BETA-LACTAMASE DOMAIN-CONTAINING"/>
    <property type="match status" value="1"/>
</dbReference>
<evidence type="ECO:0000313" key="6">
    <source>
        <dbReference type="Proteomes" id="UP001229346"/>
    </source>
</evidence>
<evidence type="ECO:0000256" key="2">
    <source>
        <dbReference type="ARBA" id="ARBA00034301"/>
    </source>
</evidence>
<dbReference type="RefSeq" id="WP_307208143.1">
    <property type="nucleotide sequence ID" value="NZ_JAUSSU010000015.1"/>
</dbReference>
<organism evidence="5 6">
    <name type="scientific">Paenibacillus harenae</name>
    <dbReference type="NCBI Taxonomy" id="306543"/>
    <lineage>
        <taxon>Bacteria</taxon>
        <taxon>Bacillati</taxon>
        <taxon>Bacillota</taxon>
        <taxon>Bacilli</taxon>
        <taxon>Bacillales</taxon>
        <taxon>Paenibacillaceae</taxon>
        <taxon>Paenibacillus</taxon>
    </lineage>
</organism>
<sequence length="227" mass="25048">MKATQISKHIWSLKTWILIPITVWVVVEEDGVTLIDTGIPTMAKGIMTFIERLQAGPLKRIILTHGHSDHVGSLKAILRKYNVPVFAHRKEIPYIEGELPYPGKKLMTTLQKGTTHALPENEQGQLQPIGGLTPYFTPGHSPGHVAYYQEQDQVLLAGDLFSSKKGKLRKPLFTPDMSEVLQSSTIVSKLRPARLEVCHGSSVSQPADQLDAYIAGINKTHPSVTVS</sequence>
<dbReference type="InterPro" id="IPR050855">
    <property type="entry name" value="NDM-1-like"/>
</dbReference>
<evidence type="ECO:0000259" key="4">
    <source>
        <dbReference type="SMART" id="SM00849"/>
    </source>
</evidence>
<comment type="caution">
    <text evidence="5">The sequence shown here is derived from an EMBL/GenBank/DDBJ whole genome shotgun (WGS) entry which is preliminary data.</text>
</comment>